<keyword evidence="3" id="KW-1185">Reference proteome</keyword>
<reference evidence="3" key="1">
    <citation type="submission" date="2016-11" db="EMBL/GenBank/DDBJ databases">
        <authorList>
            <person name="Varghese N."/>
            <person name="Submissions S."/>
        </authorList>
    </citation>
    <scope>NUCLEOTIDE SEQUENCE [LARGE SCALE GENOMIC DNA]</scope>
    <source>
        <strain evidence="3">DSM 18802</strain>
    </source>
</reference>
<dbReference type="OrthoDB" id="9791482at2"/>
<organism evidence="2 3">
    <name type="scientific">Caldanaerovirga acetigignens</name>
    <dbReference type="NCBI Taxonomy" id="447595"/>
    <lineage>
        <taxon>Bacteria</taxon>
        <taxon>Bacillati</taxon>
        <taxon>Bacillota</taxon>
        <taxon>Clostridia</taxon>
        <taxon>Thermosediminibacterales</taxon>
        <taxon>Thermosediminibacteraceae</taxon>
        <taxon>Caldanaerovirga</taxon>
    </lineage>
</organism>
<dbReference type="Pfam" id="PF03780">
    <property type="entry name" value="Asp23"/>
    <property type="match status" value="1"/>
</dbReference>
<evidence type="ECO:0000313" key="2">
    <source>
        <dbReference type="EMBL" id="SHM63890.1"/>
    </source>
</evidence>
<evidence type="ECO:0000313" key="3">
    <source>
        <dbReference type="Proteomes" id="UP000184375"/>
    </source>
</evidence>
<accession>A0A1M7KF98</accession>
<comment type="similarity">
    <text evidence="1">Belongs to the asp23 family.</text>
</comment>
<protein>
    <submittedName>
        <fullName evidence="2">Uncharacterized conserved protein YloU, alkaline shock protein (Asp23) family</fullName>
    </submittedName>
</protein>
<name>A0A1M7KF98_9FIRM</name>
<proteinExistence type="inferred from homology"/>
<evidence type="ECO:0000256" key="1">
    <source>
        <dbReference type="ARBA" id="ARBA00005721"/>
    </source>
</evidence>
<dbReference type="Proteomes" id="UP000184375">
    <property type="component" value="Unassembled WGS sequence"/>
</dbReference>
<dbReference type="AlphaFoldDB" id="A0A1M7KF98"/>
<dbReference type="STRING" id="447595.SAMN05660826_01548"/>
<gene>
    <name evidence="2" type="ORF">SAMN05660826_01548</name>
</gene>
<dbReference type="InterPro" id="IPR005531">
    <property type="entry name" value="Asp23"/>
</dbReference>
<sequence>MEGRTNISESVFIEIAREAMHKVEDVFREERKGALSGLTRIFTERFAPQITVRKSEPAEGEEGVGGVSFEVKLSVAYGVRIPEVAQKVREKIITEVETLTGYKVEKVDIVIDRIVKPEEIQEEKKEKANL</sequence>
<dbReference type="EMBL" id="FRCR01000008">
    <property type="protein sequence ID" value="SHM63890.1"/>
    <property type="molecule type" value="Genomic_DNA"/>
</dbReference>
<dbReference type="PANTHER" id="PTHR34297">
    <property type="entry name" value="HYPOTHETICAL CYTOSOLIC PROTEIN-RELATED"/>
    <property type="match status" value="1"/>
</dbReference>